<dbReference type="SUPFAM" id="SSF48452">
    <property type="entry name" value="TPR-like"/>
    <property type="match status" value="2"/>
</dbReference>
<dbReference type="Gene3D" id="1.25.40.1040">
    <property type="match status" value="1"/>
</dbReference>
<keyword evidence="12" id="KW-1185">Reference proteome</keyword>
<dbReference type="GO" id="GO:0180010">
    <property type="term" value="P:co-transcriptional mRNA 3'-end processing, cleavage and polyadenylation pathway"/>
    <property type="evidence" value="ECO:0007669"/>
    <property type="project" value="UniProtKB-UniRule"/>
</dbReference>
<feature type="compositionally biased region" description="Polar residues" evidence="9">
    <location>
        <begin position="214"/>
        <end position="224"/>
    </location>
</feature>
<evidence type="ECO:0000256" key="6">
    <source>
        <dbReference type="ARBA" id="ARBA00023242"/>
    </source>
</evidence>
<dbReference type="InterPro" id="IPR003107">
    <property type="entry name" value="HAT"/>
</dbReference>
<feature type="domain" description="Suppressor of forked" evidence="10">
    <location>
        <begin position="241"/>
        <end position="844"/>
    </location>
</feature>
<evidence type="ECO:0000256" key="8">
    <source>
        <dbReference type="RuleBase" id="RU369035"/>
    </source>
</evidence>
<dbReference type="AlphaFoldDB" id="A0A9W9F850"/>
<evidence type="ECO:0000256" key="2">
    <source>
        <dbReference type="ARBA" id="ARBA00004496"/>
    </source>
</evidence>
<evidence type="ECO:0000256" key="3">
    <source>
        <dbReference type="ARBA" id="ARBA00022490"/>
    </source>
</evidence>
<reference evidence="11" key="2">
    <citation type="journal article" date="2023" name="IMA Fungus">
        <title>Comparative genomic study of the Penicillium genus elucidates a diverse pangenome and 15 lateral gene transfer events.</title>
        <authorList>
            <person name="Petersen C."/>
            <person name="Sorensen T."/>
            <person name="Nielsen M.R."/>
            <person name="Sondergaard T.E."/>
            <person name="Sorensen J.L."/>
            <person name="Fitzpatrick D.A."/>
            <person name="Frisvad J.C."/>
            <person name="Nielsen K.L."/>
        </authorList>
    </citation>
    <scope>NUCLEOTIDE SEQUENCE</scope>
    <source>
        <strain evidence="11">IBT 34128</strain>
    </source>
</reference>
<feature type="region of interest" description="Disordered" evidence="9">
    <location>
        <begin position="625"/>
        <end position="647"/>
    </location>
</feature>
<protein>
    <recommendedName>
        <fullName evidence="7 8">mRNA 3'-end-processing protein RNA14</fullName>
    </recommendedName>
</protein>
<dbReference type="InterPro" id="IPR008847">
    <property type="entry name" value="Suf"/>
</dbReference>
<gene>
    <name evidence="11" type="ORF">NUU61_004708</name>
</gene>
<feature type="compositionally biased region" description="Polar residues" evidence="9">
    <location>
        <begin position="924"/>
        <end position="933"/>
    </location>
</feature>
<evidence type="ECO:0000256" key="5">
    <source>
        <dbReference type="ARBA" id="ARBA00022737"/>
    </source>
</evidence>
<accession>A0A9W9F850</accession>
<dbReference type="GO" id="GO:0003729">
    <property type="term" value="F:mRNA binding"/>
    <property type="evidence" value="ECO:0007669"/>
    <property type="project" value="TreeGrafter"/>
</dbReference>
<dbReference type="GeneID" id="81394458"/>
<comment type="caution">
    <text evidence="11">The sequence shown here is derived from an EMBL/GenBank/DDBJ whole genome shotgun (WGS) entry which is preliminary data.</text>
</comment>
<feature type="region of interest" description="Disordered" evidence="9">
    <location>
        <begin position="845"/>
        <end position="939"/>
    </location>
</feature>
<feature type="region of interest" description="Disordered" evidence="9">
    <location>
        <begin position="1"/>
        <end position="239"/>
    </location>
</feature>
<proteinExistence type="predicted"/>
<feature type="compositionally biased region" description="Acidic residues" evidence="9">
    <location>
        <begin position="121"/>
        <end position="134"/>
    </location>
</feature>
<evidence type="ECO:0000313" key="12">
    <source>
        <dbReference type="Proteomes" id="UP001141434"/>
    </source>
</evidence>
<dbReference type="InterPro" id="IPR045243">
    <property type="entry name" value="Rna14-like"/>
</dbReference>
<dbReference type="InterPro" id="IPR011990">
    <property type="entry name" value="TPR-like_helical_dom_sf"/>
</dbReference>
<keyword evidence="5" id="KW-0677">Repeat</keyword>
<dbReference type="GO" id="GO:0005737">
    <property type="term" value="C:cytoplasm"/>
    <property type="evidence" value="ECO:0007669"/>
    <property type="project" value="UniProtKB-SubCell"/>
</dbReference>
<comment type="subcellular location">
    <subcellularLocation>
        <location evidence="2 8">Cytoplasm</location>
    </subcellularLocation>
    <subcellularLocation>
        <location evidence="8">Nucleus</location>
    </subcellularLocation>
    <text evidence="8">Nucleus and/or cytoplasm.</text>
</comment>
<dbReference type="RefSeq" id="XP_056510903.1">
    <property type="nucleotide sequence ID" value="XM_056655290.1"/>
</dbReference>
<evidence type="ECO:0000313" key="11">
    <source>
        <dbReference type="EMBL" id="KAJ5095352.1"/>
    </source>
</evidence>
<dbReference type="PANTHER" id="PTHR19980:SF0">
    <property type="entry name" value="CLEAVAGE STIMULATION FACTOR SUBUNIT 3"/>
    <property type="match status" value="1"/>
</dbReference>
<feature type="compositionally biased region" description="Polar residues" evidence="9">
    <location>
        <begin position="86"/>
        <end position="100"/>
    </location>
</feature>
<dbReference type="Pfam" id="PF05843">
    <property type="entry name" value="Suf"/>
    <property type="match status" value="1"/>
</dbReference>
<dbReference type="PANTHER" id="PTHR19980">
    <property type="entry name" value="RNA CLEAVAGE STIMULATION FACTOR"/>
    <property type="match status" value="1"/>
</dbReference>
<dbReference type="GO" id="GO:0005634">
    <property type="term" value="C:nucleus"/>
    <property type="evidence" value="ECO:0007669"/>
    <property type="project" value="UniProtKB-SubCell"/>
</dbReference>
<dbReference type="OrthoDB" id="26282at2759"/>
<evidence type="ECO:0000256" key="1">
    <source>
        <dbReference type="ARBA" id="ARBA00002863"/>
    </source>
</evidence>
<comment type="function">
    <text evidence="1 8">Component of the cleavage factor IA (CFIA) complex, which is involved in the endonucleolytic cleavage during polyadenylation-dependent pre-mRNA 3'-end formation.</text>
</comment>
<organism evidence="11 12">
    <name type="scientific">Penicillium alfredii</name>
    <dbReference type="NCBI Taxonomy" id="1506179"/>
    <lineage>
        <taxon>Eukaryota</taxon>
        <taxon>Fungi</taxon>
        <taxon>Dikarya</taxon>
        <taxon>Ascomycota</taxon>
        <taxon>Pezizomycotina</taxon>
        <taxon>Eurotiomycetes</taxon>
        <taxon>Eurotiomycetidae</taxon>
        <taxon>Eurotiales</taxon>
        <taxon>Aspergillaceae</taxon>
        <taxon>Penicillium</taxon>
    </lineage>
</organism>
<feature type="compositionally biased region" description="Polar residues" evidence="9">
    <location>
        <begin position="53"/>
        <end position="68"/>
    </location>
</feature>
<keyword evidence="6 8" id="KW-0539">Nucleus</keyword>
<dbReference type="FunFam" id="1.25.40.1040:FF:000006">
    <property type="entry name" value="CFIA complex component Rna14, putative"/>
    <property type="match status" value="1"/>
</dbReference>
<dbReference type="Proteomes" id="UP001141434">
    <property type="component" value="Unassembled WGS sequence"/>
</dbReference>
<evidence type="ECO:0000256" key="4">
    <source>
        <dbReference type="ARBA" id="ARBA00022664"/>
    </source>
</evidence>
<evidence type="ECO:0000259" key="10">
    <source>
        <dbReference type="Pfam" id="PF05843"/>
    </source>
</evidence>
<keyword evidence="3 8" id="KW-0963">Cytoplasm</keyword>
<dbReference type="SMART" id="SM00386">
    <property type="entry name" value="HAT"/>
    <property type="match status" value="5"/>
</dbReference>
<evidence type="ECO:0000256" key="7">
    <source>
        <dbReference type="ARBA" id="ARBA00026188"/>
    </source>
</evidence>
<feature type="compositionally biased region" description="Polar residues" evidence="9">
    <location>
        <begin position="154"/>
        <end position="169"/>
    </location>
</feature>
<reference evidence="11" key="1">
    <citation type="submission" date="2022-11" db="EMBL/GenBank/DDBJ databases">
        <authorList>
            <person name="Petersen C."/>
        </authorList>
    </citation>
    <scope>NUCLEOTIDE SEQUENCE</scope>
    <source>
        <strain evidence="11">IBT 34128</strain>
    </source>
</reference>
<sequence>MADEAEQAFFQAQVMNADVADSVPEGQGAHNSDSDEYDPSKTLEDQFPDPVDPQQNQEMPSETVATDPSPNPTAAPDMPAGYDTPDPSQTPSRAASQTSTPLPPSGALMQPKTRTIGGFVVEDDDEDEKGDADYEPPAVLGVDDTNAMPVTMSEDPSSGNANQNTSTPDVSHPAVPGPASAQDVANSSYSPVPVPNIDASSVPGSAQWAPQDFRSGSLQTSTAPTPMPESPSASRGRLPHDRVGILQDRIDEDPRGDIPAWLELIAEHRNRNRLDNARETYERFLKVFPMAADQWVAYANMESEVNELFRLEQIFSRTLLTIPSVQLWSVYLDYVRRRNPLTTDTSGQSRRVISSAYDLALQYVGIDKDSGEIWSDYVEFVRSGPGNVGGSGWQDQQKMDLLRKAYQRAICVPTQAINALWKDYDQFEMGLNKLTGRKFLQEQSPSYMTARSSFTELQNITRDLVRTSLPQLPPVPGAEGDVEFSQQVDIWKRWIAWEKEDPLVLKEDDLAAFKGRVGYVYKQALMALRFLPETWFEAAEFCFMNNMESEGNDFLKQGIEANPESCLLSFKLADRLEVTSDSEQDASKRAAKVREPYDKLLDSLYDLINQARTRESQDVARIEETFAQQKPDTQQNEDDDDATSETKEMEAAKKAQIDAVRQAHSIQITILSKTISFGWIALMRAMRRIQGKGKPGELAGSRQIFAESRKRGRITSDVYIASALMEYHCYKDPAATKIFERGAKLFPEDENFALEYLKHLIDINDIINARAVFETTVRRLAANPENVHKAKPIFAFLHEYESRYGDLIQVINLESRMRELYPEDPALDQFAHRYSAPSFDPVAVRPILSPSQTRPKTAFAGAPAESRGTPTPRYLEASTSSPKRPFPSDDFDDDANRPRKFARAESPLKTAQSRRDPPKRGQPLNGQTTQYKPQGSPAPLPRDVVHLLSIIPPASAYNISRLSPEKMIDLLRRVDIPTSTSQIPLPANVRGLGAAQNPALGVNPYTGK</sequence>
<evidence type="ECO:0000256" key="9">
    <source>
        <dbReference type="SAM" id="MobiDB-lite"/>
    </source>
</evidence>
<keyword evidence="4 8" id="KW-0507">mRNA processing</keyword>
<dbReference type="EMBL" id="JAPMSZ010000007">
    <property type="protein sequence ID" value="KAJ5095352.1"/>
    <property type="molecule type" value="Genomic_DNA"/>
</dbReference>
<name>A0A9W9F850_9EURO</name>